<dbReference type="InterPro" id="IPR008333">
    <property type="entry name" value="Cbr1-like_FAD-bd_dom"/>
</dbReference>
<keyword evidence="4" id="KW-0274">FAD</keyword>
<keyword evidence="3" id="KW-0285">Flavoprotein</keyword>
<evidence type="ECO:0000256" key="1">
    <source>
        <dbReference type="ARBA" id="ARBA00001974"/>
    </source>
</evidence>
<comment type="similarity">
    <text evidence="2">Belongs to the flavoprotein pyridine nucleotide cytochrome reductase family.</text>
</comment>
<evidence type="ECO:0000313" key="7">
    <source>
        <dbReference type="EMBL" id="GAT59731.1"/>
    </source>
</evidence>
<dbReference type="InterPro" id="IPR017938">
    <property type="entry name" value="Riboflavin_synthase-like_b-brl"/>
</dbReference>
<comment type="cofactor">
    <cofactor evidence="1">
        <name>FAD</name>
        <dbReference type="ChEBI" id="CHEBI:57692"/>
    </cofactor>
</comment>
<evidence type="ECO:0000313" key="8">
    <source>
        <dbReference type="Proteomes" id="UP000815677"/>
    </source>
</evidence>
<protein>
    <recommendedName>
        <fullName evidence="6">FAD-binding FR-type domain-containing protein</fullName>
    </recommendedName>
</protein>
<evidence type="ECO:0000256" key="4">
    <source>
        <dbReference type="ARBA" id="ARBA00022827"/>
    </source>
</evidence>
<dbReference type="InterPro" id="IPR001433">
    <property type="entry name" value="OxRdtase_FAD/NAD-bd"/>
</dbReference>
<dbReference type="PANTHER" id="PTHR19370:SF101">
    <property type="entry name" value="NADH-CYTOCHROME B5 REDUCTASE"/>
    <property type="match status" value="1"/>
</dbReference>
<dbReference type="Pfam" id="PF00175">
    <property type="entry name" value="NAD_binding_1"/>
    <property type="match status" value="1"/>
</dbReference>
<sequence length="457" mass="50399">MTSDWIIRGPDNCLESVSAVGGFMSRTSVLDKDTVIPHALLDHPHNCPGIWYDDDEPPPPQTRTAALMAASKIILVRKPPFFLGDPTQWDGFQDALTTYIRTYNDQFLTQETKVWFTISSLRTTDRSQCKHDFKMILKELRDIFEDTKEAKVAHVKLTTMHQGKMSLKDFLESFDLLAEKAGSAVAITLGAGVIGALAYTKMSSKAPFTSIGPLSLTSLKLQSSEQLNHNTKKLRFALPSPTAHSGLALTSALVSISMPPGNGRWMPVFRPYTPTSDPNTLGYVEFMIKQYPNGKQSTFMHSLKPGDSVSFMRIPSESWKPNQHPHVALIAGGAGITPMYQLLNGILSNPEDKTRVTLVWGVNTDADIFLKDEFAELEKKHPGRFTTHYVVSHPEDGSPYPSGYVTKEFLEKAGLSAGGENVKVMLSGPPTMEKALVTKGSGVLAQLGYKPSQIHRF</sequence>
<dbReference type="PANTHER" id="PTHR19370">
    <property type="entry name" value="NADH-CYTOCHROME B5 REDUCTASE"/>
    <property type="match status" value="1"/>
</dbReference>
<proteinExistence type="inferred from homology"/>
<accession>A0ABQ0M8V0</accession>
<dbReference type="Gene3D" id="3.40.50.80">
    <property type="entry name" value="Nucleotide-binding domain of ferredoxin-NADP reductase (FNR) module"/>
    <property type="match status" value="1"/>
</dbReference>
<name>A0ABQ0M8V0_MYCCL</name>
<keyword evidence="8" id="KW-1185">Reference proteome</keyword>
<dbReference type="InterPro" id="IPR001834">
    <property type="entry name" value="CBR-like"/>
</dbReference>
<gene>
    <name evidence="7" type="ORF">MCHLO_15988</name>
</gene>
<dbReference type="CDD" id="cd06183">
    <property type="entry name" value="cyt_b5_reduct_like"/>
    <property type="match status" value="1"/>
</dbReference>
<feature type="domain" description="FAD-binding FR-type" evidence="6">
    <location>
        <begin position="214"/>
        <end position="328"/>
    </location>
</feature>
<dbReference type="PRINTS" id="PR00406">
    <property type="entry name" value="CYTB5RDTASE"/>
</dbReference>
<evidence type="ECO:0000256" key="5">
    <source>
        <dbReference type="ARBA" id="ARBA00023002"/>
    </source>
</evidence>
<keyword evidence="5" id="KW-0560">Oxidoreductase</keyword>
<reference evidence="7" key="1">
    <citation type="submission" date="2014-09" db="EMBL/GenBank/DDBJ databases">
        <title>Genome sequence of the luminous mushroom Mycena chlorophos for searching fungal bioluminescence genes.</title>
        <authorList>
            <person name="Tanaka Y."/>
            <person name="Kasuga D."/>
            <person name="Oba Y."/>
            <person name="Hase S."/>
            <person name="Sato K."/>
            <person name="Oba Y."/>
            <person name="Sakakibara Y."/>
        </authorList>
    </citation>
    <scope>NUCLEOTIDE SEQUENCE</scope>
</reference>
<evidence type="ECO:0000256" key="3">
    <source>
        <dbReference type="ARBA" id="ARBA00022630"/>
    </source>
</evidence>
<dbReference type="PROSITE" id="PS51384">
    <property type="entry name" value="FAD_FR"/>
    <property type="match status" value="1"/>
</dbReference>
<evidence type="ECO:0000259" key="6">
    <source>
        <dbReference type="PROSITE" id="PS51384"/>
    </source>
</evidence>
<dbReference type="InterPro" id="IPR017927">
    <property type="entry name" value="FAD-bd_FR_type"/>
</dbReference>
<organism evidence="7 8">
    <name type="scientific">Mycena chlorophos</name>
    <name type="common">Agaric fungus</name>
    <name type="synonym">Agaricus chlorophos</name>
    <dbReference type="NCBI Taxonomy" id="658473"/>
    <lineage>
        <taxon>Eukaryota</taxon>
        <taxon>Fungi</taxon>
        <taxon>Dikarya</taxon>
        <taxon>Basidiomycota</taxon>
        <taxon>Agaricomycotina</taxon>
        <taxon>Agaricomycetes</taxon>
        <taxon>Agaricomycetidae</taxon>
        <taxon>Agaricales</taxon>
        <taxon>Marasmiineae</taxon>
        <taxon>Mycenaceae</taxon>
        <taxon>Mycena</taxon>
    </lineage>
</organism>
<dbReference type="InterPro" id="IPR039261">
    <property type="entry name" value="FNR_nucleotide-bd"/>
</dbReference>
<dbReference type="SUPFAM" id="SSF52343">
    <property type="entry name" value="Ferredoxin reductase-like, C-terminal NADP-linked domain"/>
    <property type="match status" value="1"/>
</dbReference>
<dbReference type="EMBL" id="DF849905">
    <property type="protein sequence ID" value="GAT59731.1"/>
    <property type="molecule type" value="Genomic_DNA"/>
</dbReference>
<dbReference type="Proteomes" id="UP000815677">
    <property type="component" value="Unassembled WGS sequence"/>
</dbReference>
<dbReference type="Gene3D" id="2.40.30.10">
    <property type="entry name" value="Translation factors"/>
    <property type="match status" value="1"/>
</dbReference>
<dbReference type="Pfam" id="PF00970">
    <property type="entry name" value="FAD_binding_6"/>
    <property type="match status" value="1"/>
</dbReference>
<dbReference type="SUPFAM" id="SSF63380">
    <property type="entry name" value="Riboflavin synthase domain-like"/>
    <property type="match status" value="1"/>
</dbReference>
<evidence type="ECO:0000256" key="2">
    <source>
        <dbReference type="ARBA" id="ARBA00006105"/>
    </source>
</evidence>